<dbReference type="PANTHER" id="PTHR43685:SF5">
    <property type="entry name" value="GLYCOSYLTRANSFERASE EPSE-RELATED"/>
    <property type="match status" value="1"/>
</dbReference>
<sequence>MVIGIVIILRVPMAAPGLFFLLLLNMPETTVLIPSYNGAKYIQSALQSVLSQKYTDYEILIIDDGSTDNTEELVKTLDNKRIRYYKNESNMGIVASLNRGLDLAKGKYIARMDADDLMLGDRLQSQVDFLEKNKNYGMVGCWYHTIDENGWIIHTRKTLTDHDTLRMSLIFRNQFAHSSVTMRTEIARKLRYDPEFQYCEDHDLWIRFSEVCKVTNLSILGLSYRWYSDNSCNRHQRDLKIRVLSLLSRELEKLDIIHSVEELKLHAAICFGLAGPFLSEAIKKEGLDQWICKILNSPVLNKRYGAKWLNDFHKKINDLFF</sequence>
<protein>
    <submittedName>
        <fullName evidence="5">Glycosyltransferase</fullName>
    </submittedName>
</protein>
<dbReference type="InterPro" id="IPR050834">
    <property type="entry name" value="Glycosyltransf_2"/>
</dbReference>
<dbReference type="GO" id="GO:0016757">
    <property type="term" value="F:glycosyltransferase activity"/>
    <property type="evidence" value="ECO:0007669"/>
    <property type="project" value="UniProtKB-KW"/>
</dbReference>
<keyword evidence="6" id="KW-1185">Reference proteome</keyword>
<dbReference type="Proteomes" id="UP000304900">
    <property type="component" value="Unassembled WGS sequence"/>
</dbReference>
<evidence type="ECO:0000256" key="2">
    <source>
        <dbReference type="ARBA" id="ARBA00022676"/>
    </source>
</evidence>
<dbReference type="Pfam" id="PF00535">
    <property type="entry name" value="Glycos_transf_2"/>
    <property type="match status" value="1"/>
</dbReference>
<evidence type="ECO:0000313" key="6">
    <source>
        <dbReference type="Proteomes" id="UP000304900"/>
    </source>
</evidence>
<dbReference type="PANTHER" id="PTHR43685">
    <property type="entry name" value="GLYCOSYLTRANSFERASE"/>
    <property type="match status" value="1"/>
</dbReference>
<proteinExistence type="inferred from homology"/>
<evidence type="ECO:0000259" key="4">
    <source>
        <dbReference type="Pfam" id="PF00535"/>
    </source>
</evidence>
<organism evidence="5 6">
    <name type="scientific">Dyadobacter frigoris</name>
    <dbReference type="NCBI Taxonomy" id="2576211"/>
    <lineage>
        <taxon>Bacteria</taxon>
        <taxon>Pseudomonadati</taxon>
        <taxon>Bacteroidota</taxon>
        <taxon>Cytophagia</taxon>
        <taxon>Cytophagales</taxon>
        <taxon>Spirosomataceae</taxon>
        <taxon>Dyadobacter</taxon>
    </lineage>
</organism>
<keyword evidence="3 5" id="KW-0808">Transferase</keyword>
<dbReference type="InterPro" id="IPR029044">
    <property type="entry name" value="Nucleotide-diphossugar_trans"/>
</dbReference>
<dbReference type="EMBL" id="SZVO01000005">
    <property type="protein sequence ID" value="TKT91783.1"/>
    <property type="molecule type" value="Genomic_DNA"/>
</dbReference>
<comment type="caution">
    <text evidence="5">The sequence shown here is derived from an EMBL/GenBank/DDBJ whole genome shotgun (WGS) entry which is preliminary data.</text>
</comment>
<gene>
    <name evidence="5" type="ORF">FDK13_11525</name>
</gene>
<dbReference type="SUPFAM" id="SSF53448">
    <property type="entry name" value="Nucleotide-diphospho-sugar transferases"/>
    <property type="match status" value="1"/>
</dbReference>
<dbReference type="AlphaFoldDB" id="A0A4V6BIW9"/>
<comment type="similarity">
    <text evidence="1">Belongs to the glycosyltransferase 2 family.</text>
</comment>
<evidence type="ECO:0000256" key="1">
    <source>
        <dbReference type="ARBA" id="ARBA00006739"/>
    </source>
</evidence>
<dbReference type="OrthoDB" id="9815829at2"/>
<keyword evidence="2" id="KW-0328">Glycosyltransferase</keyword>
<feature type="domain" description="Glycosyltransferase 2-like" evidence="4">
    <location>
        <begin position="30"/>
        <end position="163"/>
    </location>
</feature>
<evidence type="ECO:0000313" key="5">
    <source>
        <dbReference type="EMBL" id="TKT91783.1"/>
    </source>
</evidence>
<accession>A0A4V6BIW9</accession>
<dbReference type="Gene3D" id="3.90.550.10">
    <property type="entry name" value="Spore Coat Polysaccharide Biosynthesis Protein SpsA, Chain A"/>
    <property type="match status" value="1"/>
</dbReference>
<reference evidence="5 6" key="1">
    <citation type="submission" date="2019-05" db="EMBL/GenBank/DDBJ databases">
        <title>Dyadobacter AR-3-8 sp. nov., isolated from arctic soil.</title>
        <authorList>
            <person name="Chaudhary D.K."/>
        </authorList>
    </citation>
    <scope>NUCLEOTIDE SEQUENCE [LARGE SCALE GENOMIC DNA]</scope>
    <source>
        <strain evidence="5 6">AR-3-8</strain>
    </source>
</reference>
<dbReference type="InterPro" id="IPR001173">
    <property type="entry name" value="Glyco_trans_2-like"/>
</dbReference>
<name>A0A4V6BIW9_9BACT</name>
<evidence type="ECO:0000256" key="3">
    <source>
        <dbReference type="ARBA" id="ARBA00022679"/>
    </source>
</evidence>